<dbReference type="PANTHER" id="PTHR43095">
    <property type="entry name" value="SUGAR KINASE"/>
    <property type="match status" value="1"/>
</dbReference>
<name>A0ABQ2WPW8_9ALTE</name>
<keyword evidence="2" id="KW-0808">Transferase</keyword>
<dbReference type="Pfam" id="PF00370">
    <property type="entry name" value="FGGY_N"/>
    <property type="match status" value="1"/>
</dbReference>
<organism evidence="6 7">
    <name type="scientific">Alishewanella tabrizica</name>
    <dbReference type="NCBI Taxonomy" id="671278"/>
    <lineage>
        <taxon>Bacteria</taxon>
        <taxon>Pseudomonadati</taxon>
        <taxon>Pseudomonadota</taxon>
        <taxon>Gammaproteobacteria</taxon>
        <taxon>Alteromonadales</taxon>
        <taxon>Alteromonadaceae</taxon>
        <taxon>Alishewanella</taxon>
    </lineage>
</organism>
<reference evidence="7" key="1">
    <citation type="journal article" date="2019" name="Int. J. Syst. Evol. Microbiol.">
        <title>The Global Catalogue of Microorganisms (GCM) 10K type strain sequencing project: providing services to taxonomists for standard genome sequencing and annotation.</title>
        <authorList>
            <consortium name="The Broad Institute Genomics Platform"/>
            <consortium name="The Broad Institute Genome Sequencing Center for Infectious Disease"/>
            <person name="Wu L."/>
            <person name="Ma J."/>
        </authorList>
    </citation>
    <scope>NUCLEOTIDE SEQUENCE [LARGE SCALE GENOMIC DNA]</scope>
    <source>
        <strain evidence="7">KCTC 23723</strain>
    </source>
</reference>
<dbReference type="Proteomes" id="UP000634667">
    <property type="component" value="Unassembled WGS sequence"/>
</dbReference>
<dbReference type="InterPro" id="IPR018485">
    <property type="entry name" value="FGGY_C"/>
</dbReference>
<evidence type="ECO:0000259" key="4">
    <source>
        <dbReference type="Pfam" id="PF00370"/>
    </source>
</evidence>
<evidence type="ECO:0000256" key="3">
    <source>
        <dbReference type="ARBA" id="ARBA00022777"/>
    </source>
</evidence>
<dbReference type="EMBL" id="BMYR01000009">
    <property type="protein sequence ID" value="GGW66360.1"/>
    <property type="molecule type" value="Genomic_DNA"/>
</dbReference>
<accession>A0ABQ2WPW8</accession>
<dbReference type="Gene3D" id="3.30.420.40">
    <property type="match status" value="2"/>
</dbReference>
<comment type="caution">
    <text evidence="6">The sequence shown here is derived from an EMBL/GenBank/DDBJ whole genome shotgun (WGS) entry which is preliminary data.</text>
</comment>
<dbReference type="RefSeq" id="WP_189483363.1">
    <property type="nucleotide sequence ID" value="NZ_BMYR01000009.1"/>
</dbReference>
<dbReference type="Pfam" id="PF02782">
    <property type="entry name" value="FGGY_C"/>
    <property type="match status" value="1"/>
</dbReference>
<evidence type="ECO:0000259" key="5">
    <source>
        <dbReference type="Pfam" id="PF02782"/>
    </source>
</evidence>
<keyword evidence="3 6" id="KW-0418">Kinase</keyword>
<comment type="similarity">
    <text evidence="1">Belongs to the FGGY kinase family.</text>
</comment>
<protein>
    <submittedName>
        <fullName evidence="6">Carbohydrate kinase</fullName>
    </submittedName>
</protein>
<dbReference type="PANTHER" id="PTHR43095:SF5">
    <property type="entry name" value="XYLULOSE KINASE"/>
    <property type="match status" value="1"/>
</dbReference>
<dbReference type="InterPro" id="IPR018484">
    <property type="entry name" value="FGGY_N"/>
</dbReference>
<evidence type="ECO:0000313" key="7">
    <source>
        <dbReference type="Proteomes" id="UP000634667"/>
    </source>
</evidence>
<dbReference type="PIRSF" id="PIRSF000538">
    <property type="entry name" value="GlpK"/>
    <property type="match status" value="1"/>
</dbReference>
<evidence type="ECO:0000256" key="1">
    <source>
        <dbReference type="ARBA" id="ARBA00009156"/>
    </source>
</evidence>
<feature type="domain" description="Carbohydrate kinase FGGY N-terminal" evidence="4">
    <location>
        <begin position="8"/>
        <end position="255"/>
    </location>
</feature>
<dbReference type="CDD" id="cd07779">
    <property type="entry name" value="ASKHA_NBD_FGGY_YgcE-like"/>
    <property type="match status" value="1"/>
</dbReference>
<keyword evidence="7" id="KW-1185">Reference proteome</keyword>
<dbReference type="InterPro" id="IPR050406">
    <property type="entry name" value="FGGY_Carb_Kinase"/>
</dbReference>
<gene>
    <name evidence="6" type="ORF">GCM10008111_22910</name>
</gene>
<evidence type="ECO:0000313" key="6">
    <source>
        <dbReference type="EMBL" id="GGW66360.1"/>
    </source>
</evidence>
<dbReference type="InterPro" id="IPR000577">
    <property type="entry name" value="Carb_kinase_FGGY"/>
</dbReference>
<evidence type="ECO:0000256" key="2">
    <source>
        <dbReference type="ARBA" id="ARBA00022679"/>
    </source>
</evidence>
<dbReference type="GO" id="GO:0016301">
    <property type="term" value="F:kinase activity"/>
    <property type="evidence" value="ECO:0007669"/>
    <property type="project" value="UniProtKB-KW"/>
</dbReference>
<dbReference type="InterPro" id="IPR043129">
    <property type="entry name" value="ATPase_NBD"/>
</dbReference>
<sequence length="520" mass="57434">MQTAKPSYVLSIDFGTQSVRAIIVDDRGNIIAKGQQLLPAYQSSEPGYAELPADSYWHALTQACASLWQQSPVAPVALSAVTLTTQRGTVLCLDQQKQPLRPAIIWLDQREARVLPRLGIWRALFRTVGVTAMVERFQRRAPSNWLAEHEPQQWQNTAHYMLLSGYLTLQLTGELVDCSAAQVGYLPFDFQQQHWASQFSWKWRALSLKSSQLVPLKPPGAELGKITAQAASDLGLPAGLPLIAAGSDKACEVLGCGGLTPQTGCISYGTTATISTANRRYIEPGPWLPAYPAAQPGFYTSEVMIYRGFWLVSWFKEQFGLQEQQEAAVLGIAPEQLFDELLNAVPPGSMGLMLQPYWSPGIREPGPEAKGAMIGFGDVHQRAHVYRALIEGIAYALQEGRQRLERRNGVKMQCLRVSGGGSQSAQILQLTANVFNLPVERPHTSETSALGAAISAMVGLGRFANYAEALAAMSHLGERFLPEPAVAAQYQRLYREVYLKMYRQLKPLYQKIREITGYPR</sequence>
<dbReference type="SUPFAM" id="SSF53067">
    <property type="entry name" value="Actin-like ATPase domain"/>
    <property type="match status" value="2"/>
</dbReference>
<proteinExistence type="inferred from homology"/>
<feature type="domain" description="Carbohydrate kinase FGGY C-terminal" evidence="5">
    <location>
        <begin position="266"/>
        <end position="459"/>
    </location>
</feature>